<proteinExistence type="predicted"/>
<feature type="region of interest" description="Disordered" evidence="1">
    <location>
        <begin position="74"/>
        <end position="93"/>
    </location>
</feature>
<organism evidence="2 3">
    <name type="scientific">Rhizobium leucaenae</name>
    <dbReference type="NCBI Taxonomy" id="29450"/>
    <lineage>
        <taxon>Bacteria</taxon>
        <taxon>Pseudomonadati</taxon>
        <taxon>Pseudomonadota</taxon>
        <taxon>Alphaproteobacteria</taxon>
        <taxon>Hyphomicrobiales</taxon>
        <taxon>Rhizobiaceae</taxon>
        <taxon>Rhizobium/Agrobacterium group</taxon>
        <taxon>Rhizobium</taxon>
    </lineage>
</organism>
<dbReference type="AlphaFoldDB" id="A0A7W6ZY22"/>
<evidence type="ECO:0000313" key="2">
    <source>
        <dbReference type="EMBL" id="MBB4570754.1"/>
    </source>
</evidence>
<sequence>MHLTDTKVIHEGNMVKVQFFGEGGEVVSVQINSGGVQMDDIAAIDQAKVMMVQLTAFGTRDGGGSLNAYDAFSNGNFDRGQPYPPVDKANTKH</sequence>
<comment type="caution">
    <text evidence="2">The sequence shown here is derived from an EMBL/GenBank/DDBJ whole genome shotgun (WGS) entry which is preliminary data.</text>
</comment>
<evidence type="ECO:0000256" key="1">
    <source>
        <dbReference type="SAM" id="MobiDB-lite"/>
    </source>
</evidence>
<dbReference type="RefSeq" id="WP_028754255.1">
    <property type="nucleotide sequence ID" value="NZ_JACIIG010000016.1"/>
</dbReference>
<gene>
    <name evidence="2" type="ORF">GGE60_004911</name>
</gene>
<reference evidence="2 3" key="1">
    <citation type="submission" date="2020-08" db="EMBL/GenBank/DDBJ databases">
        <title>Genomic Encyclopedia of Type Strains, Phase IV (KMG-V): Genome sequencing to study the core and pangenomes of soil and plant-associated prokaryotes.</title>
        <authorList>
            <person name="Whitman W."/>
        </authorList>
    </citation>
    <scope>NUCLEOTIDE SEQUENCE [LARGE SCALE GENOMIC DNA]</scope>
    <source>
        <strain evidence="2 3">SEMIA 492</strain>
    </source>
</reference>
<protein>
    <submittedName>
        <fullName evidence="2">Uncharacterized protein</fullName>
    </submittedName>
</protein>
<evidence type="ECO:0000313" key="3">
    <source>
        <dbReference type="Proteomes" id="UP000543836"/>
    </source>
</evidence>
<accession>A0A7W6ZY22</accession>
<name>A0A7W6ZY22_9HYPH</name>
<dbReference type="GeneID" id="32526097"/>
<dbReference type="EMBL" id="JACIIG010000016">
    <property type="protein sequence ID" value="MBB4570754.1"/>
    <property type="molecule type" value="Genomic_DNA"/>
</dbReference>
<keyword evidence="3" id="KW-1185">Reference proteome</keyword>
<dbReference type="Proteomes" id="UP000543836">
    <property type="component" value="Unassembled WGS sequence"/>
</dbReference>
<dbReference type="OrthoDB" id="8101404at2"/>